<name>A0ABD5M405_9EURY</name>
<reference evidence="1 2" key="1">
    <citation type="submission" date="2024-06" db="EMBL/GenBank/DDBJ databases">
        <title>Halorubrum miltondacostae sp. nov., a potential PHA producer isolated from an inland solar saltern in Rio Maior, Portugal.</title>
        <authorList>
            <person name="Albuquerque L."/>
            <person name="Viver T."/>
            <person name="Barroso C."/>
            <person name="Claudino R."/>
            <person name="Galvan M."/>
            <person name="Simoes G."/>
            <person name="Lobo Da Cunha A."/>
            <person name="Egas C."/>
        </authorList>
    </citation>
    <scope>NUCLEOTIDE SEQUENCE [LARGE SCALE GENOMIC DNA]</scope>
    <source>
        <strain evidence="1 2">RMP-11</strain>
    </source>
</reference>
<gene>
    <name evidence="1" type="ORF">ABNG04_09690</name>
</gene>
<protein>
    <submittedName>
        <fullName evidence="1">Uncharacterized protein</fullName>
    </submittedName>
</protein>
<comment type="caution">
    <text evidence="1">The sequence shown here is derived from an EMBL/GenBank/DDBJ whole genome shotgun (WGS) entry which is preliminary data.</text>
</comment>
<accession>A0ABD5M405</accession>
<sequence length="138" mass="14527">MSDGDIGRAVEFVGPKRVEAVSTEEPVPALGDVVAEASVSAVSAGSELLAYRGELGPETVADETEPTLQLLFTSLADAADRYRDETLNDQLKGNPTAERLARTLFEATATSDAPAATEPTVTLREDDVASVAYTGEIR</sequence>
<evidence type="ECO:0000313" key="1">
    <source>
        <dbReference type="EMBL" id="MEZ3164137.1"/>
    </source>
</evidence>
<evidence type="ECO:0000313" key="2">
    <source>
        <dbReference type="Proteomes" id="UP001567572"/>
    </source>
</evidence>
<dbReference type="Proteomes" id="UP001567572">
    <property type="component" value="Unassembled WGS sequence"/>
</dbReference>
<dbReference type="RefSeq" id="WP_371162187.1">
    <property type="nucleotide sequence ID" value="NZ_JBEDNX010000005.1"/>
</dbReference>
<keyword evidence="2" id="KW-1185">Reference proteome</keyword>
<organism evidence="1 2">
    <name type="scientific">Halorubrum miltondacostae</name>
    <dbReference type="NCBI Taxonomy" id="3076378"/>
    <lineage>
        <taxon>Archaea</taxon>
        <taxon>Methanobacteriati</taxon>
        <taxon>Methanobacteriota</taxon>
        <taxon>Stenosarchaea group</taxon>
        <taxon>Halobacteria</taxon>
        <taxon>Halobacteriales</taxon>
        <taxon>Haloferacaceae</taxon>
        <taxon>Halorubrum</taxon>
    </lineage>
</organism>
<dbReference type="AlphaFoldDB" id="A0ABD5M405"/>
<dbReference type="EMBL" id="JBEDNY010000003">
    <property type="protein sequence ID" value="MEZ3164137.1"/>
    <property type="molecule type" value="Genomic_DNA"/>
</dbReference>
<proteinExistence type="predicted"/>